<reference evidence="2" key="1">
    <citation type="journal article" date="2021" name="Proc. Natl. Acad. Sci. U.S.A.">
        <title>A Catalog of Tens of Thousands of Viruses from Human Metagenomes Reveals Hidden Associations with Chronic Diseases.</title>
        <authorList>
            <person name="Tisza M.J."/>
            <person name="Buck C.B."/>
        </authorList>
    </citation>
    <scope>NUCLEOTIDE SEQUENCE</scope>
    <source>
        <strain evidence="2">CtvGX2</strain>
    </source>
</reference>
<protein>
    <submittedName>
        <fullName evidence="2">Uncharacterized protein</fullName>
    </submittedName>
</protein>
<evidence type="ECO:0000256" key="1">
    <source>
        <dbReference type="SAM" id="MobiDB-lite"/>
    </source>
</evidence>
<proteinExistence type="predicted"/>
<feature type="compositionally biased region" description="Basic and acidic residues" evidence="1">
    <location>
        <begin position="21"/>
        <end position="35"/>
    </location>
</feature>
<name>A0A8S5LZ98_9CAUD</name>
<dbReference type="EMBL" id="BK014776">
    <property type="protein sequence ID" value="DAD75200.1"/>
    <property type="molecule type" value="Genomic_DNA"/>
</dbReference>
<feature type="compositionally biased region" description="Polar residues" evidence="1">
    <location>
        <begin position="1"/>
        <end position="10"/>
    </location>
</feature>
<feature type="region of interest" description="Disordered" evidence="1">
    <location>
        <begin position="1"/>
        <end position="35"/>
    </location>
</feature>
<accession>A0A8S5LZ98</accession>
<organism evidence="2">
    <name type="scientific">Siphoviridae sp. ctvGX2</name>
    <dbReference type="NCBI Taxonomy" id="2826512"/>
    <lineage>
        <taxon>Viruses</taxon>
        <taxon>Duplodnaviria</taxon>
        <taxon>Heunggongvirae</taxon>
        <taxon>Uroviricota</taxon>
        <taxon>Caudoviricetes</taxon>
    </lineage>
</organism>
<evidence type="ECO:0000313" key="2">
    <source>
        <dbReference type="EMBL" id="DAD75200.1"/>
    </source>
</evidence>
<sequence length="35" mass="4356">MSYPSTLTSQRSRRRYLHTSSSRERERCERIRMHT</sequence>